<keyword evidence="1" id="KW-1133">Transmembrane helix</keyword>
<proteinExistence type="predicted"/>
<protein>
    <submittedName>
        <fullName evidence="2">Uncharacterized protein</fullName>
    </submittedName>
</protein>
<keyword evidence="1" id="KW-0812">Transmembrane</keyword>
<gene>
    <name evidence="2" type="ORF">AZI85_09370</name>
</gene>
<comment type="caution">
    <text evidence="2">The sequence shown here is derived from an EMBL/GenBank/DDBJ whole genome shotgun (WGS) entry which is preliminary data.</text>
</comment>
<sequence>MALPVPKEGNAVAETKKQEETAFFDVGVDKADFGKPDSIRYNILTWVLDERYDRAIEELKDFLEKPSEYPNFKSKVTRYIHHSVDLIYAIKAKRSFPGINSLTRAKQQELREKFKEHFRELQYVLKIVEKIQGDLRVQDVRSTIYVVKAMWFAVLGIIILAFWMDIVHGLAKTSFLVFDDGFGKLANWLAESIGF</sequence>
<reference evidence="2 3" key="1">
    <citation type="submission" date="2016-03" db="EMBL/GenBank/DDBJ databases">
        <authorList>
            <person name="Ploux O."/>
        </authorList>
    </citation>
    <scope>NUCLEOTIDE SEQUENCE [LARGE SCALE GENOMIC DNA]</scope>
    <source>
        <strain evidence="2 3">BER2</strain>
    </source>
</reference>
<dbReference type="Proteomes" id="UP000075391">
    <property type="component" value="Unassembled WGS sequence"/>
</dbReference>
<dbReference type="EMBL" id="LUKF01000017">
    <property type="protein sequence ID" value="KYG61152.1"/>
    <property type="molecule type" value="Genomic_DNA"/>
</dbReference>
<dbReference type="AlphaFoldDB" id="A0A150WE51"/>
<keyword evidence="1" id="KW-0472">Membrane</keyword>
<dbReference type="OrthoDB" id="5292081at2"/>
<feature type="transmembrane region" description="Helical" evidence="1">
    <location>
        <begin position="145"/>
        <end position="164"/>
    </location>
</feature>
<accession>A0A150WE51</accession>
<name>A0A150WE51_BDEBC</name>
<evidence type="ECO:0000256" key="1">
    <source>
        <dbReference type="SAM" id="Phobius"/>
    </source>
</evidence>
<organism evidence="2 3">
    <name type="scientific">Bdellovibrio bacteriovorus</name>
    <dbReference type="NCBI Taxonomy" id="959"/>
    <lineage>
        <taxon>Bacteria</taxon>
        <taxon>Pseudomonadati</taxon>
        <taxon>Bdellovibrionota</taxon>
        <taxon>Bdellovibrionia</taxon>
        <taxon>Bdellovibrionales</taxon>
        <taxon>Pseudobdellovibrionaceae</taxon>
        <taxon>Bdellovibrio</taxon>
    </lineage>
</organism>
<evidence type="ECO:0000313" key="3">
    <source>
        <dbReference type="Proteomes" id="UP000075391"/>
    </source>
</evidence>
<dbReference type="RefSeq" id="WP_063244524.1">
    <property type="nucleotide sequence ID" value="NZ_CP168967.1"/>
</dbReference>
<evidence type="ECO:0000313" key="2">
    <source>
        <dbReference type="EMBL" id="KYG61152.1"/>
    </source>
</evidence>